<reference evidence="1 2" key="1">
    <citation type="submission" date="2020-08" db="EMBL/GenBank/DDBJ databases">
        <title>Genomic Encyclopedia of Type Strains, Phase IV (KMG-IV): sequencing the most valuable type-strain genomes for metagenomic binning, comparative biology and taxonomic classification.</title>
        <authorList>
            <person name="Goeker M."/>
        </authorList>
    </citation>
    <scope>NUCLEOTIDE SEQUENCE [LARGE SCALE GENOMIC DNA]</scope>
    <source>
        <strain evidence="1 2">DSM 103733</strain>
    </source>
</reference>
<proteinExistence type="predicted"/>
<protein>
    <submittedName>
        <fullName evidence="1">Uncharacterized protein</fullName>
    </submittedName>
</protein>
<evidence type="ECO:0000313" key="1">
    <source>
        <dbReference type="EMBL" id="MBB6146648.1"/>
    </source>
</evidence>
<name>A0A841K7U8_9BACT</name>
<comment type="caution">
    <text evidence="1">The sequence shown here is derived from an EMBL/GenBank/DDBJ whole genome shotgun (WGS) entry which is preliminary data.</text>
</comment>
<organism evidence="1 2">
    <name type="scientific">Silvibacterium bohemicum</name>
    <dbReference type="NCBI Taxonomy" id="1577686"/>
    <lineage>
        <taxon>Bacteria</taxon>
        <taxon>Pseudomonadati</taxon>
        <taxon>Acidobacteriota</taxon>
        <taxon>Terriglobia</taxon>
        <taxon>Terriglobales</taxon>
        <taxon>Acidobacteriaceae</taxon>
        <taxon>Silvibacterium</taxon>
    </lineage>
</organism>
<keyword evidence="2" id="KW-1185">Reference proteome</keyword>
<dbReference type="AlphaFoldDB" id="A0A841K7U8"/>
<evidence type="ECO:0000313" key="2">
    <source>
        <dbReference type="Proteomes" id="UP000538666"/>
    </source>
</evidence>
<accession>A0A841K7U8</accession>
<gene>
    <name evidence="1" type="ORF">HNQ77_004627</name>
</gene>
<dbReference type="EMBL" id="JACHEK010000010">
    <property type="protein sequence ID" value="MBB6146648.1"/>
    <property type="molecule type" value="Genomic_DNA"/>
</dbReference>
<sequence>MMVVAAQVISIYRCEITAHPGDCGGRHELYFMCDDPKNERAALAKKAPNLRR</sequence>
<dbReference type="Proteomes" id="UP000538666">
    <property type="component" value="Unassembled WGS sequence"/>
</dbReference>